<reference evidence="1" key="1">
    <citation type="journal article" date="2014" name="PLoS ONE">
        <title>Transcriptome-Based Identification of ABC Transporters in the Western Tarnished Plant Bug Lygus hesperus.</title>
        <authorList>
            <person name="Hull J.J."/>
            <person name="Chaney K."/>
            <person name="Geib S.M."/>
            <person name="Fabrick J.A."/>
            <person name="Brent C.S."/>
            <person name="Walsh D."/>
            <person name="Lavine L.C."/>
        </authorList>
    </citation>
    <scope>NUCLEOTIDE SEQUENCE</scope>
</reference>
<protein>
    <submittedName>
        <fullName evidence="1">Glycoprotein IB-binding protein subunit beta</fullName>
    </submittedName>
</protein>
<reference evidence="1" key="2">
    <citation type="submission" date="2014-07" db="EMBL/GenBank/DDBJ databases">
        <authorList>
            <person name="Hull J."/>
        </authorList>
    </citation>
    <scope>NUCLEOTIDE SEQUENCE</scope>
</reference>
<sequence length="291" mass="32309">MCLDDDLVLEDFLRYAMVEASGQLETSSDRIYSRNSKSLYCLILTDGKRYYVGLERQQIHNLAPCIDQANGLPPSLRRKFPTNLRNVIGSYGKKLLLTNFGISLGHLDLYADGTHVLASSVPTCAQATVPYVLQHPIPAWVQQTIAAVTTIPASELSKDTYHTVPTDLHTTGITAIGDTAAAATATTNVANLDHVIQLYECIVSKNVDRRWWPTSCLHEAATTVNVLRTHIRMQYNIVNCRTKDRWICVFRASSVCDGGVNTHRSILVGVSNTILHRVLGSPDPQFWNDEQ</sequence>
<dbReference type="EMBL" id="GBHO01038808">
    <property type="protein sequence ID" value="JAG04796.1"/>
    <property type="molecule type" value="Transcribed_RNA"/>
</dbReference>
<dbReference type="AlphaFoldDB" id="A0A0A9WBK9"/>
<accession>A0A0A9WBK9</accession>
<proteinExistence type="predicted"/>
<organism evidence="1">
    <name type="scientific">Lygus hesperus</name>
    <name type="common">Western plant bug</name>
    <dbReference type="NCBI Taxonomy" id="30085"/>
    <lineage>
        <taxon>Eukaryota</taxon>
        <taxon>Metazoa</taxon>
        <taxon>Ecdysozoa</taxon>
        <taxon>Arthropoda</taxon>
        <taxon>Hexapoda</taxon>
        <taxon>Insecta</taxon>
        <taxon>Pterygota</taxon>
        <taxon>Neoptera</taxon>
        <taxon>Paraneoptera</taxon>
        <taxon>Hemiptera</taxon>
        <taxon>Heteroptera</taxon>
        <taxon>Panheteroptera</taxon>
        <taxon>Cimicomorpha</taxon>
        <taxon>Miridae</taxon>
        <taxon>Mirini</taxon>
        <taxon>Lygus</taxon>
    </lineage>
</organism>
<name>A0A0A9WBK9_LYGHE</name>
<evidence type="ECO:0000313" key="1">
    <source>
        <dbReference type="EMBL" id="JAG04796.1"/>
    </source>
</evidence>
<gene>
    <name evidence="1" type="primary">GPIBB</name>
    <name evidence="1" type="ORF">CM83_5244</name>
</gene>